<evidence type="ECO:0000256" key="1">
    <source>
        <dbReference type="SAM" id="MobiDB-lite"/>
    </source>
</evidence>
<dbReference type="OrthoDB" id="2439692at2759"/>
<evidence type="ECO:0000313" key="5">
    <source>
        <dbReference type="Proteomes" id="UP001056384"/>
    </source>
</evidence>
<feature type="chain" id="PRO_5040424039" description="DUF7707 domain-containing protein" evidence="2">
    <location>
        <begin position="20"/>
        <end position="217"/>
    </location>
</feature>
<feature type="region of interest" description="Disordered" evidence="1">
    <location>
        <begin position="127"/>
        <end position="183"/>
    </location>
</feature>
<evidence type="ECO:0000256" key="2">
    <source>
        <dbReference type="SAM" id="SignalP"/>
    </source>
</evidence>
<proteinExistence type="predicted"/>
<accession>A0A9Q9ARK9</accession>
<dbReference type="InterPro" id="IPR056124">
    <property type="entry name" value="DUF7707"/>
</dbReference>
<evidence type="ECO:0000259" key="3">
    <source>
        <dbReference type="Pfam" id="PF24808"/>
    </source>
</evidence>
<keyword evidence="5" id="KW-1185">Reference proteome</keyword>
<gene>
    <name evidence="4" type="ORF">Slin15195_G077760</name>
</gene>
<organism evidence="4 5">
    <name type="scientific">Septoria linicola</name>
    <dbReference type="NCBI Taxonomy" id="215465"/>
    <lineage>
        <taxon>Eukaryota</taxon>
        <taxon>Fungi</taxon>
        <taxon>Dikarya</taxon>
        <taxon>Ascomycota</taxon>
        <taxon>Pezizomycotina</taxon>
        <taxon>Dothideomycetes</taxon>
        <taxon>Dothideomycetidae</taxon>
        <taxon>Mycosphaerellales</taxon>
        <taxon>Mycosphaerellaceae</taxon>
        <taxon>Septoria</taxon>
    </lineage>
</organism>
<feature type="signal peptide" evidence="2">
    <location>
        <begin position="1"/>
        <end position="19"/>
    </location>
</feature>
<feature type="compositionally biased region" description="Low complexity" evidence="1">
    <location>
        <begin position="133"/>
        <end position="144"/>
    </location>
</feature>
<dbReference type="EMBL" id="CP099423">
    <property type="protein sequence ID" value="USW54457.1"/>
    <property type="molecule type" value="Genomic_DNA"/>
</dbReference>
<protein>
    <recommendedName>
        <fullName evidence="3">DUF7707 domain-containing protein</fullName>
    </recommendedName>
</protein>
<keyword evidence="2" id="KW-0732">Signal</keyword>
<dbReference type="PANTHER" id="PTHR38118:SF2">
    <property type="entry name" value="CDP-ALCOHOL PHOSPHATIDYLTRANSFERASE PROTEIN"/>
    <property type="match status" value="1"/>
</dbReference>
<feature type="compositionally biased region" description="Low complexity" evidence="1">
    <location>
        <begin position="152"/>
        <end position="170"/>
    </location>
</feature>
<name>A0A9Q9ARK9_9PEZI</name>
<feature type="domain" description="DUF7707" evidence="3">
    <location>
        <begin position="24"/>
        <end position="128"/>
    </location>
</feature>
<dbReference type="Pfam" id="PF24808">
    <property type="entry name" value="DUF7707"/>
    <property type="match status" value="1"/>
</dbReference>
<dbReference type="PANTHER" id="PTHR38118">
    <property type="entry name" value="ANCHORED CELL WALL PROTEIN 11-RELATED"/>
    <property type="match status" value="1"/>
</dbReference>
<dbReference type="AlphaFoldDB" id="A0A9Q9ARK9"/>
<reference evidence="4" key="1">
    <citation type="submission" date="2022-06" db="EMBL/GenBank/DDBJ databases">
        <title>Complete genome sequences of two strains of the flax pathogen Septoria linicola.</title>
        <authorList>
            <person name="Lapalu N."/>
            <person name="Simon A."/>
            <person name="Demenou B."/>
            <person name="Paumier D."/>
            <person name="Guillot M.-P."/>
            <person name="Gout L."/>
            <person name="Valade R."/>
        </authorList>
    </citation>
    <scope>NUCLEOTIDE SEQUENCE</scope>
    <source>
        <strain evidence="4">SE15195</strain>
    </source>
</reference>
<sequence>MKSSTAAVATTLLLSGARAQQQYRIDPSSVSESTRDFWCQQQTTQCPLICLDQGSDTGATSSNDCNPDVLTYACVCENGLSPNVSEYSNTLPYSICTEWGTQCVSNCAGNTECQSNCRTQHPCGAQNPTRQNTSTLMRSSTTSSGGAGATGSGSNNAQVTTDSDGSTVTVYNGPLGQTTSDESGGVKNVRVWALGVGQTFGTLGVMGAAALGFAVLL</sequence>
<dbReference type="Proteomes" id="UP001056384">
    <property type="component" value="Chromosome 6"/>
</dbReference>
<evidence type="ECO:0000313" key="4">
    <source>
        <dbReference type="EMBL" id="USW54457.1"/>
    </source>
</evidence>